<evidence type="ECO:0000313" key="1">
    <source>
        <dbReference type="EMBL" id="QCQ84915.1"/>
    </source>
</evidence>
<dbReference type="InterPro" id="IPR046781">
    <property type="entry name" value="Phage_ORF5"/>
</dbReference>
<name>A0A4P8PSH8_9VIRU</name>
<protein>
    <submittedName>
        <fullName evidence="1">Nonstructural protein</fullName>
    </submittedName>
</protein>
<dbReference type="Proteomes" id="UP000324390">
    <property type="component" value="Segment"/>
</dbReference>
<reference evidence="1" key="1">
    <citation type="submission" date="2018-12" db="EMBL/GenBank/DDBJ databases">
        <title>Singled stranded DNA viruses identified in blackflies (Austrosimulium ungulatum) sampled in New Zealand.</title>
        <authorList>
            <person name="Kraberger S."/>
            <person name="Fontenele R.S."/>
            <person name="Schmidlin K."/>
            <person name="Walters M."/>
            <person name="Varsani A."/>
        </authorList>
    </citation>
    <scope>NUCLEOTIDE SEQUENCE [LARGE SCALE GENOMIC DNA]</scope>
    <source>
        <strain evidence="1">123</strain>
    </source>
</reference>
<dbReference type="Pfam" id="PF20577">
    <property type="entry name" value="Phage_ORF5"/>
    <property type="match status" value="1"/>
</dbReference>
<dbReference type="EMBL" id="MK249189">
    <property type="protein sequence ID" value="QCQ84915.1"/>
    <property type="molecule type" value="Genomic_DNA"/>
</dbReference>
<sequence length="83" mass="9439">MNIGVYSVLDRKSVAYGNLLFFVNDDIAKRSMVEVMGERNNISLYPDDFDMYHVGVFNNESGELTGVKPRLAARFGDFVRREA</sequence>
<accession>A0A4P8PSH8</accession>
<proteinExistence type="predicted"/>
<organism evidence="1">
    <name type="scientific">Blackfly microvirus SF02</name>
    <dbReference type="NCBI Taxonomy" id="2576452"/>
    <lineage>
        <taxon>Viruses</taxon>
        <taxon>Monodnaviria</taxon>
        <taxon>Sangervirae</taxon>
        <taxon>Phixviricota</taxon>
        <taxon>Malgrandaviricetes</taxon>
        <taxon>Petitvirales</taxon>
        <taxon>Microviridae</taxon>
        <taxon>Microvirus</taxon>
    </lineage>
</organism>